<evidence type="ECO:0000313" key="2">
    <source>
        <dbReference type="EMBL" id="KAF7403035.1"/>
    </source>
</evidence>
<dbReference type="SMART" id="SM00409">
    <property type="entry name" value="IG"/>
    <property type="match status" value="1"/>
</dbReference>
<dbReference type="InterPro" id="IPR013783">
    <property type="entry name" value="Ig-like_fold"/>
</dbReference>
<keyword evidence="3" id="KW-1185">Reference proteome</keyword>
<accession>A0A834NAP9</accession>
<dbReference type="InterPro" id="IPR003599">
    <property type="entry name" value="Ig_sub"/>
</dbReference>
<evidence type="ECO:0000313" key="3">
    <source>
        <dbReference type="Proteomes" id="UP000614350"/>
    </source>
</evidence>
<dbReference type="AlphaFoldDB" id="A0A834NAP9"/>
<comment type="caution">
    <text evidence="2">The sequence shown here is derived from an EMBL/GenBank/DDBJ whole genome shotgun (WGS) entry which is preliminary data.</text>
</comment>
<dbReference type="InterPro" id="IPR007110">
    <property type="entry name" value="Ig-like_dom"/>
</dbReference>
<name>A0A834NAP9_VESVU</name>
<evidence type="ECO:0000259" key="1">
    <source>
        <dbReference type="PROSITE" id="PS50835"/>
    </source>
</evidence>
<dbReference type="Pfam" id="PF13927">
    <property type="entry name" value="Ig_3"/>
    <property type="match status" value="1"/>
</dbReference>
<gene>
    <name evidence="2" type="ORF">HZH66_005302</name>
</gene>
<feature type="domain" description="Ig-like" evidence="1">
    <location>
        <begin position="13"/>
        <end position="121"/>
    </location>
</feature>
<dbReference type="Proteomes" id="UP000614350">
    <property type="component" value="Unassembled WGS sequence"/>
</dbReference>
<reference evidence="2" key="1">
    <citation type="journal article" date="2020" name="G3 (Bethesda)">
        <title>High-Quality Assemblies for Three Invasive Social Wasps from the &lt;i&gt;Vespula&lt;/i&gt; Genus.</title>
        <authorList>
            <person name="Harrop T.W.R."/>
            <person name="Guhlin J."/>
            <person name="McLaughlin G.M."/>
            <person name="Permina E."/>
            <person name="Stockwell P."/>
            <person name="Gilligan J."/>
            <person name="Le Lec M.F."/>
            <person name="Gruber M.A.M."/>
            <person name="Quinn O."/>
            <person name="Lovegrove M."/>
            <person name="Duncan E.J."/>
            <person name="Remnant E.J."/>
            <person name="Van Eeckhoven J."/>
            <person name="Graham B."/>
            <person name="Knapp R.A."/>
            <person name="Langford K.W."/>
            <person name="Kronenberg Z."/>
            <person name="Press M.O."/>
            <person name="Eacker S.M."/>
            <person name="Wilson-Rankin E.E."/>
            <person name="Purcell J."/>
            <person name="Lester P.J."/>
            <person name="Dearden P.K."/>
        </authorList>
    </citation>
    <scope>NUCLEOTIDE SEQUENCE</scope>
    <source>
        <strain evidence="2">Marl-1</strain>
    </source>
</reference>
<dbReference type="Gene3D" id="2.60.40.10">
    <property type="entry name" value="Immunoglobulins"/>
    <property type="match status" value="1"/>
</dbReference>
<dbReference type="EMBL" id="JACSEA010000004">
    <property type="protein sequence ID" value="KAF7403035.1"/>
    <property type="molecule type" value="Genomic_DNA"/>
</dbReference>
<proteinExistence type="predicted"/>
<dbReference type="PROSITE" id="PS50835">
    <property type="entry name" value="IG_LIKE"/>
    <property type="match status" value="1"/>
</dbReference>
<dbReference type="SUPFAM" id="SSF48726">
    <property type="entry name" value="Immunoglobulin"/>
    <property type="match status" value="1"/>
</dbReference>
<dbReference type="InterPro" id="IPR036179">
    <property type="entry name" value="Ig-like_dom_sf"/>
</dbReference>
<organism evidence="2 3">
    <name type="scientific">Vespula vulgaris</name>
    <name type="common">Yellow jacket</name>
    <name type="synonym">Wasp</name>
    <dbReference type="NCBI Taxonomy" id="7454"/>
    <lineage>
        <taxon>Eukaryota</taxon>
        <taxon>Metazoa</taxon>
        <taxon>Ecdysozoa</taxon>
        <taxon>Arthropoda</taxon>
        <taxon>Hexapoda</taxon>
        <taxon>Insecta</taxon>
        <taxon>Pterygota</taxon>
        <taxon>Neoptera</taxon>
        <taxon>Endopterygota</taxon>
        <taxon>Hymenoptera</taxon>
        <taxon>Apocrita</taxon>
        <taxon>Aculeata</taxon>
        <taxon>Vespoidea</taxon>
        <taxon>Vespidae</taxon>
        <taxon>Vespinae</taxon>
        <taxon>Vespula</taxon>
    </lineage>
</organism>
<protein>
    <recommendedName>
        <fullName evidence="1">Ig-like domain-containing protein</fullName>
    </recommendedName>
</protein>
<sequence>MKEVITIKVLYPPIIKMTPVNITVNETEDFIIYCDYEANPTTLTKVTWSNRGMARNEGTGLMRSNDGVANSDDRLDIEYMLNSTTAYLKIIDVKLKDEGLYRCETVYSAGNLDCNNIQHVTLNVTSVIS</sequence>